<evidence type="ECO:0000313" key="13">
    <source>
        <dbReference type="EMBL" id="ORY55106.1"/>
    </source>
</evidence>
<dbReference type="AlphaFoldDB" id="A0A1Y2D7L3"/>
<dbReference type="GO" id="GO:0000166">
    <property type="term" value="F:nucleotide binding"/>
    <property type="evidence" value="ECO:0007669"/>
    <property type="project" value="UniProtKB-KW"/>
</dbReference>
<dbReference type="GO" id="GO:0016263">
    <property type="term" value="F:glycoprotein-N-acetylgalactosamine 3-beta-galactosyltransferase activity"/>
    <property type="evidence" value="ECO:0007669"/>
    <property type="project" value="UniProtKB-EC"/>
</dbReference>
<keyword evidence="5" id="KW-0328">Glycosyltransferase</keyword>
<comment type="similarity">
    <text evidence="3">Belongs to the glycosyltransferase 31 family. Beta3-Gal-T subfamily.</text>
</comment>
<keyword evidence="7" id="KW-0812">Transmembrane</keyword>
<dbReference type="EMBL" id="MCFJ01000029">
    <property type="protein sequence ID" value="ORY55106.1"/>
    <property type="molecule type" value="Genomic_DNA"/>
</dbReference>
<proteinExistence type="inferred from homology"/>
<keyword evidence="6" id="KW-0808">Transferase</keyword>
<evidence type="ECO:0000259" key="12">
    <source>
        <dbReference type="Pfam" id="PF02434"/>
    </source>
</evidence>
<dbReference type="Gene3D" id="3.90.550.50">
    <property type="match status" value="1"/>
</dbReference>
<protein>
    <recommendedName>
        <fullName evidence="4">N-acetylgalactosaminide beta-1,3-galactosyltransferase</fullName>
        <ecNumber evidence="4">2.4.1.122</ecNumber>
    </recommendedName>
</protein>
<keyword evidence="8" id="KW-0547">Nucleotide-binding</keyword>
<evidence type="ECO:0000256" key="6">
    <source>
        <dbReference type="ARBA" id="ARBA00022679"/>
    </source>
</evidence>
<dbReference type="PANTHER" id="PTHR23033">
    <property type="entry name" value="BETA1,3-GALACTOSYLTRANSFERASE"/>
    <property type="match status" value="1"/>
</dbReference>
<sequence>MFTLFPLKSFHRRRTFIRILGLVLAWILFLEVLQLRQTFYLQQDDVDSWIGSDPCEGLEGLSDVFVVLKTGATEAFEKVPVHLSTTLRCVPHYDIFSDYKEQIAGHQVHDALDGVNPDIVASHPDFEYYRRLQQHGKDGFSAQEVGQWLQAKNTNSGRDSPGWKLDKWKFLPLAEKALQLRPEAKWYAFVETDTYVLWRNVLEWLLEFDESKPQYLGMQMQIGDVVFAYGGAGFFISKPALTKVVEHRRAHLKNYDEFTAAHWAGDCVLGKALADAGVPLFWSWPNLVNEQPSNMDFNASFGNMYKKLWCHNAASYHHLSPADIDHFSAFERRWNRMNPDVLMRHADVFRQYILPRIVPEHADWDNLSEHDHGFSNSLDDCRRICELEDDCVQFSRSGRTCKTSSVLRLGHERSETAVERVTSGWLMDRVYAFVEDMESTCTNEDWVLP</sequence>
<dbReference type="GO" id="GO:0016020">
    <property type="term" value="C:membrane"/>
    <property type="evidence" value="ECO:0007669"/>
    <property type="project" value="UniProtKB-SubCell"/>
</dbReference>
<accession>A0A1Y2D7L3</accession>
<name>A0A1Y2D7L3_9PEZI</name>
<evidence type="ECO:0000256" key="1">
    <source>
        <dbReference type="ARBA" id="ARBA00004606"/>
    </source>
</evidence>
<dbReference type="InParanoid" id="A0A1Y2D7L3"/>
<keyword evidence="11" id="KW-0472">Membrane</keyword>
<comment type="caution">
    <text evidence="13">The sequence shown here is derived from an EMBL/GenBank/DDBJ whole genome shotgun (WGS) entry which is preliminary data.</text>
</comment>
<evidence type="ECO:0000256" key="5">
    <source>
        <dbReference type="ARBA" id="ARBA00022676"/>
    </source>
</evidence>
<evidence type="ECO:0000256" key="8">
    <source>
        <dbReference type="ARBA" id="ARBA00022741"/>
    </source>
</evidence>
<evidence type="ECO:0000256" key="4">
    <source>
        <dbReference type="ARBA" id="ARBA00012557"/>
    </source>
</evidence>
<dbReference type="Proteomes" id="UP000193689">
    <property type="component" value="Unassembled WGS sequence"/>
</dbReference>
<dbReference type="Pfam" id="PF02434">
    <property type="entry name" value="Fringe"/>
    <property type="match status" value="1"/>
</dbReference>
<dbReference type="EC" id="2.4.1.122" evidence="4"/>
<organism evidence="13 14">
    <name type="scientific">Pseudomassariella vexata</name>
    <dbReference type="NCBI Taxonomy" id="1141098"/>
    <lineage>
        <taxon>Eukaryota</taxon>
        <taxon>Fungi</taxon>
        <taxon>Dikarya</taxon>
        <taxon>Ascomycota</taxon>
        <taxon>Pezizomycotina</taxon>
        <taxon>Sordariomycetes</taxon>
        <taxon>Xylariomycetidae</taxon>
        <taxon>Amphisphaeriales</taxon>
        <taxon>Pseudomassariaceae</taxon>
        <taxon>Pseudomassariella</taxon>
    </lineage>
</organism>
<feature type="domain" description="Fringe-like glycosyltransferase" evidence="12">
    <location>
        <begin position="175"/>
        <end position="275"/>
    </location>
</feature>
<dbReference type="PANTHER" id="PTHR23033:SF47">
    <property type="entry name" value="APPLE DOMAIN-CONTAINING PROTEIN-RELATED"/>
    <property type="match status" value="1"/>
</dbReference>
<dbReference type="InterPro" id="IPR026050">
    <property type="entry name" value="C1GALT1/C1GALT1_chp1"/>
</dbReference>
<dbReference type="GeneID" id="63773307"/>
<gene>
    <name evidence="13" type="ORF">BCR38DRAFT_357312</name>
</gene>
<comment type="subcellular location">
    <subcellularLocation>
        <location evidence="1">Membrane</location>
        <topology evidence="1">Single-pass type II membrane protein</topology>
    </subcellularLocation>
</comment>
<reference evidence="13 14" key="1">
    <citation type="submission" date="2016-07" db="EMBL/GenBank/DDBJ databases">
        <title>Pervasive Adenine N6-methylation of Active Genes in Fungi.</title>
        <authorList>
            <consortium name="DOE Joint Genome Institute"/>
            <person name="Mondo S.J."/>
            <person name="Dannebaum R.O."/>
            <person name="Kuo R.C."/>
            <person name="Labutti K."/>
            <person name="Haridas S."/>
            <person name="Kuo A."/>
            <person name="Salamov A."/>
            <person name="Ahrendt S.R."/>
            <person name="Lipzen A."/>
            <person name="Sullivan W."/>
            <person name="Andreopoulos W.B."/>
            <person name="Clum A."/>
            <person name="Lindquist E."/>
            <person name="Daum C."/>
            <person name="Ramamoorthy G.K."/>
            <person name="Gryganskyi A."/>
            <person name="Culley D."/>
            <person name="Magnuson J.K."/>
            <person name="James T.Y."/>
            <person name="O'Malley M.A."/>
            <person name="Stajich J.E."/>
            <person name="Spatafora J.W."/>
            <person name="Visel A."/>
            <person name="Grigoriev I.V."/>
        </authorList>
    </citation>
    <scope>NUCLEOTIDE SEQUENCE [LARGE SCALE GENOMIC DNA]</scope>
    <source>
        <strain evidence="13 14">CBS 129021</strain>
    </source>
</reference>
<dbReference type="OrthoDB" id="414175at2759"/>
<evidence type="ECO:0000256" key="11">
    <source>
        <dbReference type="ARBA" id="ARBA00023136"/>
    </source>
</evidence>
<evidence type="ECO:0000256" key="9">
    <source>
        <dbReference type="ARBA" id="ARBA00022968"/>
    </source>
</evidence>
<keyword evidence="14" id="KW-1185">Reference proteome</keyword>
<keyword evidence="9" id="KW-0735">Signal-anchor</keyword>
<keyword evidence="10" id="KW-1133">Transmembrane helix</keyword>
<evidence type="ECO:0000313" key="14">
    <source>
        <dbReference type="Proteomes" id="UP000193689"/>
    </source>
</evidence>
<evidence type="ECO:0000256" key="10">
    <source>
        <dbReference type="ARBA" id="ARBA00022989"/>
    </source>
</evidence>
<evidence type="ECO:0000256" key="7">
    <source>
        <dbReference type="ARBA" id="ARBA00022692"/>
    </source>
</evidence>
<dbReference type="RefSeq" id="XP_040709474.1">
    <property type="nucleotide sequence ID" value="XM_040857095.1"/>
</dbReference>
<evidence type="ECO:0000256" key="3">
    <source>
        <dbReference type="ARBA" id="ARBA00006462"/>
    </source>
</evidence>
<comment type="pathway">
    <text evidence="2">Protein modification; protein glycosylation.</text>
</comment>
<evidence type="ECO:0000256" key="2">
    <source>
        <dbReference type="ARBA" id="ARBA00004922"/>
    </source>
</evidence>
<dbReference type="InterPro" id="IPR003378">
    <property type="entry name" value="Fringe-like_glycosylTrfase"/>
</dbReference>